<gene>
    <name evidence="3" type="ORF">CWN49_15020</name>
</gene>
<protein>
    <submittedName>
        <fullName evidence="3">Conjugal transfer protein TraN</fullName>
    </submittedName>
</protein>
<sequence length="45" mass="4634">MFRAITLLLLISAVAHAQDPAPRQWSRAGGTTTTTPPPSAAATST</sequence>
<keyword evidence="2" id="KW-0732">Signal</keyword>
<dbReference type="Proteomes" id="UP000234667">
    <property type="component" value="Unassembled WGS sequence"/>
</dbReference>
<evidence type="ECO:0000256" key="2">
    <source>
        <dbReference type="SAM" id="SignalP"/>
    </source>
</evidence>
<reference evidence="3 4" key="1">
    <citation type="submission" date="2017-11" db="EMBL/GenBank/DDBJ databases">
        <authorList>
            <person name="Han C.G."/>
        </authorList>
    </citation>
    <scope>NUCLEOTIDE SEQUENCE [LARGE SCALE GENOMIC DNA]</scope>
    <source>
        <strain evidence="3 4">A10</strain>
    </source>
</reference>
<evidence type="ECO:0000256" key="1">
    <source>
        <dbReference type="SAM" id="MobiDB-lite"/>
    </source>
</evidence>
<dbReference type="AlphaFoldDB" id="A0A2J5PTC8"/>
<feature type="signal peptide" evidence="2">
    <location>
        <begin position="1"/>
        <end position="17"/>
    </location>
</feature>
<feature type="non-terminal residue" evidence="3">
    <location>
        <position position="45"/>
    </location>
</feature>
<accession>A0A2J5PTC8</accession>
<proteinExistence type="predicted"/>
<feature type="region of interest" description="Disordered" evidence="1">
    <location>
        <begin position="18"/>
        <end position="45"/>
    </location>
</feature>
<evidence type="ECO:0000313" key="4">
    <source>
        <dbReference type="Proteomes" id="UP000234667"/>
    </source>
</evidence>
<organism evidence="3 4">
    <name type="scientific">Klebsiella michiganensis</name>
    <dbReference type="NCBI Taxonomy" id="1134687"/>
    <lineage>
        <taxon>Bacteria</taxon>
        <taxon>Pseudomonadati</taxon>
        <taxon>Pseudomonadota</taxon>
        <taxon>Gammaproteobacteria</taxon>
        <taxon>Enterobacterales</taxon>
        <taxon>Enterobacteriaceae</taxon>
        <taxon>Klebsiella/Raoultella group</taxon>
        <taxon>Klebsiella</taxon>
    </lineage>
</organism>
<feature type="chain" id="PRO_5014455937" evidence="2">
    <location>
        <begin position="18"/>
        <end position="45"/>
    </location>
</feature>
<dbReference type="EMBL" id="PIDR01000427">
    <property type="protein sequence ID" value="PLO69118.1"/>
    <property type="molecule type" value="Genomic_DNA"/>
</dbReference>
<reference evidence="3 4" key="2">
    <citation type="submission" date="2018-01" db="EMBL/GenBank/DDBJ databases">
        <title>Genomic study of Klebsiella pneumoniae.</title>
        <authorList>
            <person name="Yang Y."/>
            <person name="Bicalho R."/>
        </authorList>
    </citation>
    <scope>NUCLEOTIDE SEQUENCE [LARGE SCALE GENOMIC DNA]</scope>
    <source>
        <strain evidence="3 4">A10</strain>
    </source>
</reference>
<evidence type="ECO:0000313" key="3">
    <source>
        <dbReference type="EMBL" id="PLO69118.1"/>
    </source>
</evidence>
<name>A0A2J5PTC8_9ENTR</name>
<comment type="caution">
    <text evidence="3">The sequence shown here is derived from an EMBL/GenBank/DDBJ whole genome shotgun (WGS) entry which is preliminary data.</text>
</comment>